<evidence type="ECO:0000259" key="3">
    <source>
        <dbReference type="Pfam" id="PF18962"/>
    </source>
</evidence>
<name>A0ABP6UTB5_9FLAO</name>
<evidence type="ECO:0000256" key="1">
    <source>
        <dbReference type="ARBA" id="ARBA00022729"/>
    </source>
</evidence>
<gene>
    <name evidence="4" type="ORF">GCM10022393_32990</name>
</gene>
<dbReference type="EMBL" id="BAABCW010000016">
    <property type="protein sequence ID" value="GAA3516320.1"/>
    <property type="molecule type" value="Genomic_DNA"/>
</dbReference>
<protein>
    <recommendedName>
        <fullName evidence="3">Secretion system C-terminal sorting domain-containing protein</fullName>
    </recommendedName>
</protein>
<dbReference type="InterPro" id="IPR026444">
    <property type="entry name" value="Secre_tail"/>
</dbReference>
<reference evidence="5" key="1">
    <citation type="journal article" date="2019" name="Int. J. Syst. Evol. Microbiol.">
        <title>The Global Catalogue of Microorganisms (GCM) 10K type strain sequencing project: providing services to taxonomists for standard genome sequencing and annotation.</title>
        <authorList>
            <consortium name="The Broad Institute Genomics Platform"/>
            <consortium name="The Broad Institute Genome Sequencing Center for Infectious Disease"/>
            <person name="Wu L."/>
            <person name="Ma J."/>
        </authorList>
    </citation>
    <scope>NUCLEOTIDE SEQUENCE [LARGE SCALE GENOMIC DNA]</scope>
    <source>
        <strain evidence="5">JCM 17106</strain>
    </source>
</reference>
<evidence type="ECO:0000313" key="4">
    <source>
        <dbReference type="EMBL" id="GAA3516320.1"/>
    </source>
</evidence>
<feature type="signal peptide" evidence="2">
    <location>
        <begin position="1"/>
        <end position="20"/>
    </location>
</feature>
<keyword evidence="1 2" id="KW-0732">Signal</keyword>
<dbReference type="NCBIfam" id="TIGR04183">
    <property type="entry name" value="Por_Secre_tail"/>
    <property type="match status" value="1"/>
</dbReference>
<evidence type="ECO:0000313" key="5">
    <source>
        <dbReference type="Proteomes" id="UP001500459"/>
    </source>
</evidence>
<feature type="domain" description="Secretion system C-terminal sorting" evidence="3">
    <location>
        <begin position="334"/>
        <end position="412"/>
    </location>
</feature>
<keyword evidence="5" id="KW-1185">Reference proteome</keyword>
<feature type="chain" id="PRO_5045195824" description="Secretion system C-terminal sorting domain-containing protein" evidence="2">
    <location>
        <begin position="21"/>
        <end position="414"/>
    </location>
</feature>
<evidence type="ECO:0000256" key="2">
    <source>
        <dbReference type="SAM" id="SignalP"/>
    </source>
</evidence>
<organism evidence="4 5">
    <name type="scientific">Aquimarina addita</name>
    <dbReference type="NCBI Taxonomy" id="870485"/>
    <lineage>
        <taxon>Bacteria</taxon>
        <taxon>Pseudomonadati</taxon>
        <taxon>Bacteroidota</taxon>
        <taxon>Flavobacteriia</taxon>
        <taxon>Flavobacteriales</taxon>
        <taxon>Flavobacteriaceae</taxon>
        <taxon>Aquimarina</taxon>
    </lineage>
</organism>
<sequence length="414" mass="46697">MKTKIQFLFLFALCFSTGKAQETTVNISMGAGYTNQVFYKLSTDTENSYLSDSWDVAFLRTDNFDFAIRMNDANGAEVFEASNDPNDWSNIDIANEASWTKLYNSDTNWKEGAFQKGSATYGWGEYNIANHHVEGTVIFVIKYADGSYRKFINDDFFGGYTFRYATWDGMNWSTDQTATVSNTNNPDHEYNYYSFTTDAEVIAEPVMSDWDFKFTRYYTELPPDATPYLVTGIMHSDQVTVAQNDETGGSGDTSSLNYSTDINTIGYDWKSFTGTGFSVNSDMAYYVKYANETVYRVYFTSFSGSSTGDVSFNYENITNVLGIDDVTTDVSFGVYPNPSTNKKVSIIYDVNTGNAPQNEVAIYTLAGKKVYSEHLNTDSGFYNKELNLFDLQTGIYILHFISGDHYTTKKLVLN</sequence>
<dbReference type="RefSeq" id="WP_344929309.1">
    <property type="nucleotide sequence ID" value="NZ_BAABCW010000016.1"/>
</dbReference>
<dbReference type="Pfam" id="PF18962">
    <property type="entry name" value="Por_Secre_tail"/>
    <property type="match status" value="1"/>
</dbReference>
<comment type="caution">
    <text evidence="4">The sequence shown here is derived from an EMBL/GenBank/DDBJ whole genome shotgun (WGS) entry which is preliminary data.</text>
</comment>
<accession>A0ABP6UTB5</accession>
<proteinExistence type="predicted"/>
<dbReference type="Proteomes" id="UP001500459">
    <property type="component" value="Unassembled WGS sequence"/>
</dbReference>